<protein>
    <recommendedName>
        <fullName evidence="2">TIR domain-containing protein</fullName>
    </recommendedName>
</protein>
<reference evidence="3" key="1">
    <citation type="submission" date="2023-08" db="EMBL/GenBank/DDBJ databases">
        <title>A de novo genome assembly of Solanum verrucosum Schlechtendal, a Mexican diploid species geographically isolated from the other diploid A-genome species in potato relatives.</title>
        <authorList>
            <person name="Hosaka K."/>
        </authorList>
    </citation>
    <scope>NUCLEOTIDE SEQUENCE</scope>
    <source>
        <tissue evidence="3">Young leaves</tissue>
    </source>
</reference>
<dbReference type="InterPro" id="IPR025886">
    <property type="entry name" value="PP2-like"/>
</dbReference>
<keyword evidence="1" id="KW-0520">NAD</keyword>
<name>A0AAF0ZY36_SOLVR</name>
<dbReference type="InterPro" id="IPR000157">
    <property type="entry name" value="TIR_dom"/>
</dbReference>
<sequence>MSHTSSYEIRKYDAFLSFRGEDTRRSFVSHLYNALIQGRIDVFKDDERLEIGKSISDELPKAIEESKFAIVIFSKSYASSKWCLDELAHIMKCRKELDQIIIPIFYNVNPSDVRHQTQTFAESFSQHEEKYKDDIEKIQRWRDAFAESGKISGYHLQNYKDDADCIKKVVERLMSVLHIESDDDDDDDVRAFIRGMDNNSPILIDGGKMSFSLDKKRKKCFMIAARGLDIEWSHKPKYWKWLSHSDSRFTEVAKLKKVYWLEIQGKIDSRRLSKRTKYAAYLVFKLENQFHGLETVNAVVRFVDSVSKKDAEKRASVVHFAGRGPRETLPFKRGDGWMELKMGDFFNDAGEDGYVDARLMETKKLDEKSGLIVQGVEFRPE</sequence>
<dbReference type="SMART" id="SM00255">
    <property type="entry name" value="TIR"/>
    <property type="match status" value="1"/>
</dbReference>
<dbReference type="Gene3D" id="3.40.50.10140">
    <property type="entry name" value="Toll/interleukin-1 receptor homology (TIR) domain"/>
    <property type="match status" value="1"/>
</dbReference>
<proteinExistence type="predicted"/>
<dbReference type="Proteomes" id="UP001234989">
    <property type="component" value="Chromosome 12"/>
</dbReference>
<dbReference type="Pfam" id="PF14299">
    <property type="entry name" value="PP2"/>
    <property type="match status" value="1"/>
</dbReference>
<dbReference type="FunFam" id="3.40.50.10140:FF:000007">
    <property type="entry name" value="Disease resistance protein (TIR-NBS-LRR class)"/>
    <property type="match status" value="1"/>
</dbReference>
<organism evidence="3 4">
    <name type="scientific">Solanum verrucosum</name>
    <dbReference type="NCBI Taxonomy" id="315347"/>
    <lineage>
        <taxon>Eukaryota</taxon>
        <taxon>Viridiplantae</taxon>
        <taxon>Streptophyta</taxon>
        <taxon>Embryophyta</taxon>
        <taxon>Tracheophyta</taxon>
        <taxon>Spermatophyta</taxon>
        <taxon>Magnoliopsida</taxon>
        <taxon>eudicotyledons</taxon>
        <taxon>Gunneridae</taxon>
        <taxon>Pentapetalae</taxon>
        <taxon>asterids</taxon>
        <taxon>lamiids</taxon>
        <taxon>Solanales</taxon>
        <taxon>Solanaceae</taxon>
        <taxon>Solanoideae</taxon>
        <taxon>Solaneae</taxon>
        <taxon>Solanum</taxon>
    </lineage>
</organism>
<gene>
    <name evidence="3" type="ORF">MTR67_050177</name>
</gene>
<dbReference type="Pfam" id="PF01582">
    <property type="entry name" value="TIR"/>
    <property type="match status" value="1"/>
</dbReference>
<dbReference type="PROSITE" id="PS50104">
    <property type="entry name" value="TIR"/>
    <property type="match status" value="1"/>
</dbReference>
<dbReference type="EMBL" id="CP133623">
    <property type="protein sequence ID" value="WMV56792.1"/>
    <property type="molecule type" value="Genomic_DNA"/>
</dbReference>
<dbReference type="AlphaFoldDB" id="A0AAF0ZY36"/>
<keyword evidence="4" id="KW-1185">Reference proteome</keyword>
<evidence type="ECO:0000313" key="3">
    <source>
        <dbReference type="EMBL" id="WMV56792.1"/>
    </source>
</evidence>
<evidence type="ECO:0000256" key="1">
    <source>
        <dbReference type="ARBA" id="ARBA00023027"/>
    </source>
</evidence>
<feature type="domain" description="TIR" evidence="2">
    <location>
        <begin position="10"/>
        <end position="177"/>
    </location>
</feature>
<dbReference type="SUPFAM" id="SSF52200">
    <property type="entry name" value="Toll/Interleukin receptor TIR domain"/>
    <property type="match status" value="1"/>
</dbReference>
<dbReference type="InterPro" id="IPR035897">
    <property type="entry name" value="Toll_tir_struct_dom_sf"/>
</dbReference>
<accession>A0AAF0ZY36</accession>
<evidence type="ECO:0000313" key="4">
    <source>
        <dbReference type="Proteomes" id="UP001234989"/>
    </source>
</evidence>
<dbReference type="GO" id="GO:0007165">
    <property type="term" value="P:signal transduction"/>
    <property type="evidence" value="ECO:0007669"/>
    <property type="project" value="InterPro"/>
</dbReference>
<dbReference type="PANTHER" id="PTHR32009">
    <property type="entry name" value="TMV RESISTANCE PROTEIN N-LIKE"/>
    <property type="match status" value="1"/>
</dbReference>
<dbReference type="PANTHER" id="PTHR32009:SF152">
    <property type="entry name" value="NEUTRAL_ALKALINE INVERTASE"/>
    <property type="match status" value="1"/>
</dbReference>
<evidence type="ECO:0000259" key="2">
    <source>
        <dbReference type="PROSITE" id="PS50104"/>
    </source>
</evidence>